<feature type="region of interest" description="Disordered" evidence="1">
    <location>
        <begin position="849"/>
        <end position="928"/>
    </location>
</feature>
<reference evidence="2 3" key="1">
    <citation type="submission" date="2015-01" db="EMBL/GenBank/DDBJ databases">
        <title>The Genome Sequence of Capronia semiimmersa CBS27337.</title>
        <authorList>
            <consortium name="The Broad Institute Genomics Platform"/>
            <person name="Cuomo C."/>
            <person name="de Hoog S."/>
            <person name="Gorbushina A."/>
            <person name="Stielow B."/>
            <person name="Teixiera M."/>
            <person name="Abouelleil A."/>
            <person name="Chapman S.B."/>
            <person name="Priest M."/>
            <person name="Young S.K."/>
            <person name="Wortman J."/>
            <person name="Nusbaum C."/>
            <person name="Birren B."/>
        </authorList>
    </citation>
    <scope>NUCLEOTIDE SEQUENCE [LARGE SCALE GENOMIC DNA]</scope>
    <source>
        <strain evidence="2 3">CBS 27337</strain>
    </source>
</reference>
<feature type="region of interest" description="Disordered" evidence="1">
    <location>
        <begin position="727"/>
        <end position="783"/>
    </location>
</feature>
<gene>
    <name evidence="2" type="ORF">PV04_09210</name>
</gene>
<feature type="compositionally biased region" description="Polar residues" evidence="1">
    <location>
        <begin position="541"/>
        <end position="567"/>
    </location>
</feature>
<feature type="compositionally biased region" description="Polar residues" evidence="1">
    <location>
        <begin position="377"/>
        <end position="397"/>
    </location>
</feature>
<feature type="compositionally biased region" description="Low complexity" evidence="1">
    <location>
        <begin position="579"/>
        <end position="589"/>
    </location>
</feature>
<evidence type="ECO:0000256" key="1">
    <source>
        <dbReference type="SAM" id="MobiDB-lite"/>
    </source>
</evidence>
<feature type="compositionally biased region" description="Polar residues" evidence="1">
    <location>
        <begin position="1031"/>
        <end position="1057"/>
    </location>
</feature>
<proteinExistence type="predicted"/>
<feature type="compositionally biased region" description="Low complexity" evidence="1">
    <location>
        <begin position="232"/>
        <end position="244"/>
    </location>
</feature>
<feature type="compositionally biased region" description="Polar residues" evidence="1">
    <location>
        <begin position="892"/>
        <end position="905"/>
    </location>
</feature>
<dbReference type="InterPro" id="IPR029006">
    <property type="entry name" value="ADF-H/Gelsolin-like_dom_sf"/>
</dbReference>
<feature type="compositionally biased region" description="Low complexity" evidence="1">
    <location>
        <begin position="970"/>
        <end position="982"/>
    </location>
</feature>
<organism evidence="2 3">
    <name type="scientific">Phialophora macrospora</name>
    <dbReference type="NCBI Taxonomy" id="1851006"/>
    <lineage>
        <taxon>Eukaryota</taxon>
        <taxon>Fungi</taxon>
        <taxon>Dikarya</taxon>
        <taxon>Ascomycota</taxon>
        <taxon>Pezizomycotina</taxon>
        <taxon>Eurotiomycetes</taxon>
        <taxon>Chaetothyriomycetidae</taxon>
        <taxon>Chaetothyriales</taxon>
        <taxon>Herpotrichiellaceae</taxon>
        <taxon>Phialophora</taxon>
    </lineage>
</organism>
<feature type="region of interest" description="Disordered" evidence="1">
    <location>
        <begin position="493"/>
        <end position="618"/>
    </location>
</feature>
<feature type="compositionally biased region" description="Polar residues" evidence="1">
    <location>
        <begin position="341"/>
        <end position="356"/>
    </location>
</feature>
<dbReference type="Proteomes" id="UP000054266">
    <property type="component" value="Unassembled WGS sequence"/>
</dbReference>
<dbReference type="HOGENOM" id="CLU_004392_0_0_1"/>
<feature type="region of interest" description="Disordered" evidence="1">
    <location>
        <begin position="232"/>
        <end position="397"/>
    </location>
</feature>
<protein>
    <recommendedName>
        <fullName evidence="4">ADF-H domain-containing protein</fullName>
    </recommendedName>
</protein>
<evidence type="ECO:0008006" key="4">
    <source>
        <dbReference type="Google" id="ProtNLM"/>
    </source>
</evidence>
<feature type="compositionally biased region" description="Low complexity" evidence="1">
    <location>
        <begin position="316"/>
        <end position="329"/>
    </location>
</feature>
<feature type="region of interest" description="Disordered" evidence="1">
    <location>
        <begin position="152"/>
        <end position="197"/>
    </location>
</feature>
<feature type="compositionally biased region" description="Low complexity" evidence="1">
    <location>
        <begin position="506"/>
        <end position="521"/>
    </location>
</feature>
<dbReference type="EMBL" id="KN846961">
    <property type="protein sequence ID" value="KIW64263.1"/>
    <property type="molecule type" value="Genomic_DNA"/>
</dbReference>
<feature type="compositionally biased region" description="Polar residues" evidence="1">
    <location>
        <begin position="668"/>
        <end position="677"/>
    </location>
</feature>
<dbReference type="STRING" id="5601.A0A0D2F8B5"/>
<feature type="compositionally biased region" description="Low complexity" evidence="1">
    <location>
        <begin position="260"/>
        <end position="270"/>
    </location>
</feature>
<sequence length="1185" mass="127668">MSLNGLDGAAVAEALQAAQADAGGWFLLKYVNRDTVEVLSKGTGGVPEVRALIQNYGEKSPLYGMVQYRRKKVVLKYVPDGTSRLLQVRLTVQFQSVLETLTPHDTVFSFAAASELTESALGLSTMLLPSAGSLTSSSSSLRRRRLNEISEDAEDVTVLAEDDNEDDDEEEKQQGKDGLGLEFVTPKPDEVPLPSTPITTTVFGRRELDELPASAVLAKALLAKRKEEAASAASALTNTPSSNAGSSQERRLHPPRKESLLASPKLSGSPLPSPLPSIVTDKSLPATPEPTPPSTSEGEPPTAPDFDTTSNILLGATAATAADTSSQTTPRPHTRHLSAAESDSISLWSSNVTSYATAKPKKKKLGPRPHVEPTGRPKTSGTTDSSTSIRPVANLPTSIRVNNKSLVSLGLRPGSQQSTRSVPGRFATSSQSVNGAPPLPSPSFLRAPYSPGDSRSAIIRPASVTGDASTATPEKVRLMKALQLRKRNMLLAQRASAASSTPDLHTQSASESSLSTNTSMTRLSSIPSQEQLSSLDEESKLTQSSYTTSPTIMTNISEEPSTKASSVSEHDDTSHTRRSLSSATSSSLTPKASAEEDKTSAETANSADIRPSSSSTTSIAAIEPAHNPDVDVKLAQAYLEAVPDEKADARVVEVRPSLEAQRPPPVAISTTTEPSSPRKSRRLGPPEPLKLLPNSNASASDLSEDDSLIDEIHTATVHEAKPISVARSPVTPIMSKGSSDRLREVINKPPTTSHSTSRRSAATTPERGRSASGSVRSVSTALPQWPPLPAEPVSVPLTKKATLGSGISKRIKALEVLRTKDVSPPRQPIRETSAGTSAFSAFMKRSSFLSNQQQTPNASTDDSPPKTLPMTGLQYDPHSSPAVKELRRSSVDTRGSSQKGETISVTARIVRDQNSKHPPLAPSSNYHAPLNLYRSPLIVEHEKHDQQSDQSLAANQPRVKSPTKSERGRFSFSSHRSNSHTNLPRSESNHSKASKSGNYKRHGPRSASDAASIGDDKTRTSMTSRLMKRMSNLTSSRNRQQSPVKAESHQSQPSYSQDHQDPTRENSIADSLLHVVDIGDVNVQFPESFLWKRRFMRIDDQGYLIFSPPATEGSMKSVSRKYHLGDFKRPTLPDYEREEMACSVILDLKDGRCIQCACESKQFQQQVLQMLVDAHSAYLQLYGAR</sequence>
<feature type="region of interest" description="Disordered" evidence="1">
    <location>
        <begin position="653"/>
        <end position="704"/>
    </location>
</feature>
<dbReference type="Gene3D" id="3.40.20.10">
    <property type="entry name" value="Severin"/>
    <property type="match status" value="1"/>
</dbReference>
<evidence type="ECO:0000313" key="2">
    <source>
        <dbReference type="EMBL" id="KIW64263.1"/>
    </source>
</evidence>
<feature type="region of interest" description="Disordered" evidence="1">
    <location>
        <begin position="410"/>
        <end position="442"/>
    </location>
</feature>
<accession>A0A0D2F8B5</accession>
<feature type="compositionally biased region" description="Polar residues" evidence="1">
    <location>
        <begin position="849"/>
        <end position="862"/>
    </location>
</feature>
<dbReference type="SUPFAM" id="SSF55753">
    <property type="entry name" value="Actin depolymerizing proteins"/>
    <property type="match status" value="1"/>
</dbReference>
<feature type="compositionally biased region" description="Low complexity" evidence="1">
    <location>
        <begin position="751"/>
        <end position="779"/>
    </location>
</feature>
<feature type="compositionally biased region" description="Polar residues" evidence="1">
    <location>
        <begin position="414"/>
        <end position="434"/>
    </location>
</feature>
<evidence type="ECO:0000313" key="3">
    <source>
        <dbReference type="Proteomes" id="UP000054266"/>
    </source>
</evidence>
<dbReference type="AlphaFoldDB" id="A0A0D2F8B5"/>
<keyword evidence="3" id="KW-1185">Reference proteome</keyword>
<feature type="compositionally biased region" description="Acidic residues" evidence="1">
    <location>
        <begin position="152"/>
        <end position="171"/>
    </location>
</feature>
<feature type="compositionally biased region" description="Basic and acidic residues" evidence="1">
    <location>
        <begin position="248"/>
        <end position="259"/>
    </location>
</feature>
<name>A0A0D2F8B5_9EURO</name>
<feature type="region of interest" description="Disordered" evidence="1">
    <location>
        <begin position="942"/>
        <end position="1064"/>
    </location>
</feature>
<feature type="compositionally biased region" description="Polar residues" evidence="1">
    <location>
        <begin position="496"/>
        <end position="505"/>
    </location>
</feature>